<dbReference type="Pfam" id="PF09851">
    <property type="entry name" value="SHOCT"/>
    <property type="match status" value="1"/>
</dbReference>
<gene>
    <name evidence="3" type="ORF">PYS65_32340</name>
</gene>
<keyword evidence="1" id="KW-0812">Transmembrane</keyword>
<dbReference type="Proteomes" id="UP001216440">
    <property type="component" value="Chromosome"/>
</dbReference>
<keyword evidence="4" id="KW-1185">Reference proteome</keyword>
<proteinExistence type="predicted"/>
<name>A0ABY8K8D6_9ACTN</name>
<dbReference type="InterPro" id="IPR018649">
    <property type="entry name" value="SHOCT"/>
</dbReference>
<sequence>MMFWYGHGVSGWGWFAMSVGMVLFWALIITAVVLLLRAVNSPHEHTHTLATPPPTPEDILRERLARGEIDEEEYRRRLSTLHSDPLAKG</sequence>
<feature type="domain" description="SHOCT" evidence="2">
    <location>
        <begin position="56"/>
        <end position="80"/>
    </location>
</feature>
<keyword evidence="1" id="KW-0472">Membrane</keyword>
<accession>A0ABY8K8D6</accession>
<evidence type="ECO:0000313" key="3">
    <source>
        <dbReference type="EMBL" id="WGD44450.1"/>
    </source>
</evidence>
<evidence type="ECO:0000256" key="1">
    <source>
        <dbReference type="SAM" id="Phobius"/>
    </source>
</evidence>
<feature type="transmembrane region" description="Helical" evidence="1">
    <location>
        <begin position="12"/>
        <end position="36"/>
    </location>
</feature>
<reference evidence="3 4" key="1">
    <citation type="submission" date="2023-03" db="EMBL/GenBank/DDBJ databases">
        <authorList>
            <person name="Mo P."/>
        </authorList>
    </citation>
    <scope>NUCLEOTIDE SEQUENCE [LARGE SCALE GENOMIC DNA]</scope>
    <source>
        <strain evidence="3 4">HUAS 5</strain>
    </source>
</reference>
<evidence type="ECO:0000313" key="4">
    <source>
        <dbReference type="Proteomes" id="UP001216440"/>
    </source>
</evidence>
<keyword evidence="1" id="KW-1133">Transmembrane helix</keyword>
<dbReference type="RefSeq" id="WP_279337499.1">
    <property type="nucleotide sequence ID" value="NZ_CP121682.1"/>
</dbReference>
<dbReference type="EMBL" id="CP121682">
    <property type="protein sequence ID" value="WGD44450.1"/>
    <property type="molecule type" value="Genomic_DNA"/>
</dbReference>
<organism evidence="3 4">
    <name type="scientific">Streptomyces cathayae</name>
    <dbReference type="NCBI Taxonomy" id="3031124"/>
    <lineage>
        <taxon>Bacteria</taxon>
        <taxon>Bacillati</taxon>
        <taxon>Actinomycetota</taxon>
        <taxon>Actinomycetes</taxon>
        <taxon>Kitasatosporales</taxon>
        <taxon>Streptomycetaceae</taxon>
        <taxon>Streptomyces</taxon>
    </lineage>
</organism>
<evidence type="ECO:0000259" key="2">
    <source>
        <dbReference type="Pfam" id="PF09851"/>
    </source>
</evidence>
<protein>
    <submittedName>
        <fullName evidence="3">SHOCT domain-containing protein</fullName>
    </submittedName>
</protein>